<dbReference type="eggNOG" id="ENOG502QPNU">
    <property type="taxonomic scope" value="Eukaryota"/>
</dbReference>
<sequence length="419" mass="46997">MDPVASIVDKLKSFAKSGEDFVTGFSRRRQNKFRQSPIEILKRLQREAFADLMKLRDRQDKVERMLTIARTSKGSPFQEDSTYVRGEVDVMGTLFLIDYLDRDSVDAIKRAGIRTGINARITLETKFREKDVLEADFIANQSDVIDSSNFLGSALSLAKVSYTANITDWCSIIAIPMGARCGDMSILTDSSFQEKGLTDYSSFGPPLLHQDHGRAIGLTVKKSNVVGSLAQFVVDLPGSFGHCFSTFGQIVYQLPRSTKLSLFGLHHVPRPRQQANPGSLAIPFSIWRHHQRYEESTVTSSPTSTSHFEDLPSVGSVAVMLESELDESTRVRGWLQMRNSNPRNLQWSVSMSDFPEDEIGWGLSLGGIIQGPKSWDHFQVEAFLKYNVGNKLSLQPAFVYLMDRNNQIPGLMLRSTWSL</sequence>
<dbReference type="OMA" id="TKIGGWI"/>
<evidence type="ECO:0000313" key="1">
    <source>
        <dbReference type="EMBL" id="KMS99791.1"/>
    </source>
</evidence>
<reference evidence="1 2" key="1">
    <citation type="journal article" date="2014" name="Nature">
        <title>The genome of the recently domesticated crop plant sugar beet (Beta vulgaris).</title>
        <authorList>
            <person name="Dohm J.C."/>
            <person name="Minoche A.E."/>
            <person name="Holtgrawe D."/>
            <person name="Capella-Gutierrez S."/>
            <person name="Zakrzewski F."/>
            <person name="Tafer H."/>
            <person name="Rupp O."/>
            <person name="Sorensen T.R."/>
            <person name="Stracke R."/>
            <person name="Reinhardt R."/>
            <person name="Goesmann A."/>
            <person name="Kraft T."/>
            <person name="Schulz B."/>
            <person name="Stadler P.F."/>
            <person name="Schmidt T."/>
            <person name="Gabaldon T."/>
            <person name="Lehrach H."/>
            <person name="Weisshaar B."/>
            <person name="Himmelbauer H."/>
        </authorList>
    </citation>
    <scope>NUCLEOTIDE SEQUENCE [LARGE SCALE GENOMIC DNA]</scope>
    <source>
        <tissue evidence="1">Taproot</tissue>
    </source>
</reference>
<dbReference type="ExpressionAtlas" id="A0A0J8BFQ3">
    <property type="expression patterns" value="baseline"/>
</dbReference>
<proteinExistence type="predicted"/>
<accession>A0A0J8BFQ3</accession>
<dbReference type="KEGG" id="bvg:104905619"/>
<dbReference type="Gramene" id="KMS99791">
    <property type="protein sequence ID" value="KMS99791"/>
    <property type="gene ID" value="BVRB_1g020840"/>
</dbReference>
<name>A0A0J8BFQ3_BETVV</name>
<dbReference type="PANTHER" id="PTHR35097">
    <property type="entry name" value="GDSL ESTERASE/LIPASE"/>
    <property type="match status" value="1"/>
</dbReference>
<organism evidence="1 2">
    <name type="scientific">Beta vulgaris subsp. vulgaris</name>
    <name type="common">Beet</name>
    <dbReference type="NCBI Taxonomy" id="3555"/>
    <lineage>
        <taxon>Eukaryota</taxon>
        <taxon>Viridiplantae</taxon>
        <taxon>Streptophyta</taxon>
        <taxon>Embryophyta</taxon>
        <taxon>Tracheophyta</taxon>
        <taxon>Spermatophyta</taxon>
        <taxon>Magnoliopsida</taxon>
        <taxon>eudicotyledons</taxon>
        <taxon>Gunneridae</taxon>
        <taxon>Pentapetalae</taxon>
        <taxon>Caryophyllales</taxon>
        <taxon>Chenopodiaceae</taxon>
        <taxon>Betoideae</taxon>
        <taxon>Beta</taxon>
    </lineage>
</organism>
<evidence type="ECO:0000313" key="2">
    <source>
        <dbReference type="Proteomes" id="UP000035740"/>
    </source>
</evidence>
<dbReference type="Proteomes" id="UP000035740">
    <property type="component" value="Unassembled WGS sequence"/>
</dbReference>
<keyword evidence="2" id="KW-1185">Reference proteome</keyword>
<dbReference type="PANTHER" id="PTHR35097:SF1">
    <property type="entry name" value="GDSL ESTERASE_LIPASE"/>
    <property type="match status" value="1"/>
</dbReference>
<gene>
    <name evidence="1" type="ORF">BVRB_1g020840</name>
</gene>
<protein>
    <recommendedName>
        <fullName evidence="3">Bacterial surface antigen (D15) domain-containing protein</fullName>
    </recommendedName>
</protein>
<evidence type="ECO:0008006" key="3">
    <source>
        <dbReference type="Google" id="ProtNLM"/>
    </source>
</evidence>
<dbReference type="AlphaFoldDB" id="A0A0J8BFQ3"/>
<dbReference type="OrthoDB" id="2017825at2759"/>
<dbReference type="EMBL" id="KQ090201">
    <property type="protein sequence ID" value="KMS99791.1"/>
    <property type="molecule type" value="Genomic_DNA"/>
</dbReference>